<organism evidence="4 5">
    <name type="scientific">Holothuria leucospilota</name>
    <name type="common">Black long sea cucumber</name>
    <name type="synonym">Mertensiothuria leucospilota</name>
    <dbReference type="NCBI Taxonomy" id="206669"/>
    <lineage>
        <taxon>Eukaryota</taxon>
        <taxon>Metazoa</taxon>
        <taxon>Echinodermata</taxon>
        <taxon>Eleutherozoa</taxon>
        <taxon>Echinozoa</taxon>
        <taxon>Holothuroidea</taxon>
        <taxon>Aspidochirotacea</taxon>
        <taxon>Aspidochirotida</taxon>
        <taxon>Holothuriidae</taxon>
        <taxon>Holothuria</taxon>
    </lineage>
</organism>
<feature type="compositionally biased region" description="Basic residues" evidence="1">
    <location>
        <begin position="1"/>
        <end position="13"/>
    </location>
</feature>
<dbReference type="Pfam" id="PF13842">
    <property type="entry name" value="zf-Tnp_2"/>
    <property type="match status" value="1"/>
</dbReference>
<feature type="domain" description="PiggyBac transposable element-derived protein 4 C-terminal zinc-finger" evidence="2">
    <location>
        <begin position="562"/>
        <end position="614"/>
    </location>
</feature>
<comment type="caution">
    <text evidence="4">The sequence shown here is derived from an EMBL/GenBank/DDBJ whole genome shotgun (WGS) entry which is preliminary data.</text>
</comment>
<dbReference type="InterPro" id="IPR029526">
    <property type="entry name" value="PGBD"/>
</dbReference>
<feature type="domain" description="PiggyBac transposable element-derived protein" evidence="3">
    <location>
        <begin position="140"/>
        <end position="508"/>
    </location>
</feature>
<accession>A0A9Q1BBQ0</accession>
<gene>
    <name evidence="4" type="ORF">HOLleu_40444</name>
</gene>
<dbReference type="AlphaFoldDB" id="A0A9Q1BBQ0"/>
<feature type="compositionally biased region" description="Low complexity" evidence="1">
    <location>
        <begin position="45"/>
        <end position="62"/>
    </location>
</feature>
<dbReference type="Proteomes" id="UP001152320">
    <property type="component" value="Chromosome 22"/>
</dbReference>
<reference evidence="4" key="1">
    <citation type="submission" date="2021-10" db="EMBL/GenBank/DDBJ databases">
        <title>Tropical sea cucumber genome reveals ecological adaptation and Cuvierian tubules defense mechanism.</title>
        <authorList>
            <person name="Chen T."/>
        </authorList>
    </citation>
    <scope>NUCLEOTIDE SEQUENCE</scope>
    <source>
        <strain evidence="4">Nanhai2018</strain>
        <tissue evidence="4">Muscle</tissue>
    </source>
</reference>
<evidence type="ECO:0000313" key="4">
    <source>
        <dbReference type="EMBL" id="KAJ8020765.1"/>
    </source>
</evidence>
<dbReference type="PANTHER" id="PTHR46599">
    <property type="entry name" value="PIGGYBAC TRANSPOSABLE ELEMENT-DERIVED PROTEIN 4"/>
    <property type="match status" value="1"/>
</dbReference>
<dbReference type="PANTHER" id="PTHR46599:SF3">
    <property type="entry name" value="PIGGYBAC TRANSPOSABLE ELEMENT-DERIVED PROTEIN 4"/>
    <property type="match status" value="1"/>
</dbReference>
<dbReference type="EMBL" id="JAIZAY010000022">
    <property type="protein sequence ID" value="KAJ8020765.1"/>
    <property type="molecule type" value="Genomic_DNA"/>
</dbReference>
<feature type="compositionally biased region" description="Acidic residues" evidence="1">
    <location>
        <begin position="32"/>
        <end position="44"/>
    </location>
</feature>
<evidence type="ECO:0000256" key="1">
    <source>
        <dbReference type="SAM" id="MobiDB-lite"/>
    </source>
</evidence>
<name>A0A9Q1BBQ0_HOLLE</name>
<proteinExistence type="predicted"/>
<dbReference type="Pfam" id="PF13843">
    <property type="entry name" value="DDE_Tnp_1_7"/>
    <property type="match status" value="1"/>
</dbReference>
<evidence type="ECO:0000259" key="3">
    <source>
        <dbReference type="Pfam" id="PF13843"/>
    </source>
</evidence>
<protein>
    <submittedName>
        <fullName evidence="4">PiggyBac transposable element-derived protein 4</fullName>
    </submittedName>
</protein>
<dbReference type="InterPro" id="IPR032718">
    <property type="entry name" value="PGBD4_Znf_C"/>
</dbReference>
<dbReference type="OrthoDB" id="9985837at2759"/>
<keyword evidence="5" id="KW-1185">Reference proteome</keyword>
<sequence length="622" mass="70488">MAHRPSRQRRRPERYRDSDESDVSLPSGSDVSDVETAEEGDELSQDSSPAENSSSSDSGSDSTPVLNIGGGRDRGRGRNRGRGRGQGRAPTQVQGNILPQVNWKNLDHQVPFQPIKNFTPPYPPGPKCNLLPNAEVSDVLDVFFTEPLLKHIVQETNRCAEQNGKLVANDNVYGPMSLEELKALIGMIVGISIKKIAQLQDIWSTDWVLNCPNYARIMTKNRFFFLMRHLHFVNNANIVGPEDPNFDKLFKVRHLIEHFQSVFQASYQLGKNISVDETMVKFKGRHRAKQYDPSKPIKRGFKLWTLADSSTGYVHTFQVYSGKSNDVEEESLPCRAVKSVITPDVHNVGHNLYMDRYFVYYELFADLKALGIYSTGTVKANRRLVPTKALKDACCNDRGKLITKQGDSHFMSTDDGYTATVWHDRKPILFLSNTFPAVEDGCSVPRRDRQGTRNIIQCPPCVKAYNMCMGGVDQADQMKGTYGVDRKSRRWYMRLVWHMFDWALNNAFIIYRANFQLTNPDQNCTLKNFRALAVASFVGDFSSRLRVGRPGHLPVLQGVRHPHVDLVQLGYLRAKRRCRICLQRGVRHGTNYGCHVCGDIPLCRVPMPCFEEYHANPGNCRV</sequence>
<feature type="region of interest" description="Disordered" evidence="1">
    <location>
        <begin position="1"/>
        <end position="92"/>
    </location>
</feature>
<evidence type="ECO:0000259" key="2">
    <source>
        <dbReference type="Pfam" id="PF13842"/>
    </source>
</evidence>
<evidence type="ECO:0000313" key="5">
    <source>
        <dbReference type="Proteomes" id="UP001152320"/>
    </source>
</evidence>